<dbReference type="PANTHER" id="PTHR47506">
    <property type="entry name" value="TRANSCRIPTIONAL REGULATORY PROTEIN"/>
    <property type="match status" value="1"/>
</dbReference>
<dbReference type="RefSeq" id="WP_027850972.1">
    <property type="nucleotide sequence ID" value="NZ_BSOR01000080.1"/>
</dbReference>
<evidence type="ECO:0000256" key="4">
    <source>
        <dbReference type="PROSITE-ProRule" id="PRU00335"/>
    </source>
</evidence>
<organism evidence="6 7">
    <name type="scientific">Marinospirillum insulare</name>
    <dbReference type="NCBI Taxonomy" id="217169"/>
    <lineage>
        <taxon>Bacteria</taxon>
        <taxon>Pseudomonadati</taxon>
        <taxon>Pseudomonadota</taxon>
        <taxon>Gammaproteobacteria</taxon>
        <taxon>Oceanospirillales</taxon>
        <taxon>Oceanospirillaceae</taxon>
        <taxon>Marinospirillum</taxon>
    </lineage>
</organism>
<feature type="DNA-binding region" description="H-T-H motif" evidence="4">
    <location>
        <begin position="45"/>
        <end position="64"/>
    </location>
</feature>
<dbReference type="Gene3D" id="1.10.357.10">
    <property type="entry name" value="Tetracycline Repressor, domain 2"/>
    <property type="match status" value="1"/>
</dbReference>
<dbReference type="InterPro" id="IPR011075">
    <property type="entry name" value="TetR_C"/>
</dbReference>
<keyword evidence="2 4" id="KW-0238">DNA-binding</keyword>
<dbReference type="Proteomes" id="UP001156682">
    <property type="component" value="Unassembled WGS sequence"/>
</dbReference>
<protein>
    <submittedName>
        <fullName evidence="6">TetR family transcriptional regulator</fullName>
    </submittedName>
</protein>
<dbReference type="PROSITE" id="PS50977">
    <property type="entry name" value="HTH_TETR_2"/>
    <property type="match status" value="1"/>
</dbReference>
<dbReference type="SUPFAM" id="SSF46689">
    <property type="entry name" value="Homeodomain-like"/>
    <property type="match status" value="1"/>
</dbReference>
<proteinExistence type="predicted"/>
<dbReference type="InterPro" id="IPR036271">
    <property type="entry name" value="Tet_transcr_reg_TetR-rel_C_sf"/>
</dbReference>
<dbReference type="InterPro" id="IPR009057">
    <property type="entry name" value="Homeodomain-like_sf"/>
</dbReference>
<dbReference type="SUPFAM" id="SSF48498">
    <property type="entry name" value="Tetracyclin repressor-like, C-terminal domain"/>
    <property type="match status" value="1"/>
</dbReference>
<keyword evidence="3" id="KW-0804">Transcription</keyword>
<gene>
    <name evidence="6" type="ORF">GCM10007878_27270</name>
</gene>
<dbReference type="Pfam" id="PF00440">
    <property type="entry name" value="TetR_N"/>
    <property type="match status" value="1"/>
</dbReference>
<accession>A0ABQ6A120</accession>
<comment type="caution">
    <text evidence="6">The sequence shown here is derived from an EMBL/GenBank/DDBJ whole genome shotgun (WGS) entry which is preliminary data.</text>
</comment>
<sequence length="211" mass="23685">MTKPSVKRKPGRPKKHSAADFIDTRQALVRAGLAALTIKGYSSTGIDEILKTVQVPKGSFYHYFASKEAFGAELIEAYGQYFAKKLSRWFDDTHTSPLNRLLAFITDAKKGMQKFEYQRGCLIGNLGQEMVALPEGFRKQLIQVFNDWEAKTADLLDEAKAAGEIADTTNTAQMAYFFWVGWEGAVLRAKLEQSGEPLDLFTQEFITLIKT</sequence>
<evidence type="ECO:0000313" key="7">
    <source>
        <dbReference type="Proteomes" id="UP001156682"/>
    </source>
</evidence>
<dbReference type="Pfam" id="PF16925">
    <property type="entry name" value="TetR_C_13"/>
    <property type="match status" value="1"/>
</dbReference>
<evidence type="ECO:0000256" key="1">
    <source>
        <dbReference type="ARBA" id="ARBA00023015"/>
    </source>
</evidence>
<dbReference type="EMBL" id="BSOR01000080">
    <property type="protein sequence ID" value="GLR65288.1"/>
    <property type="molecule type" value="Genomic_DNA"/>
</dbReference>
<keyword evidence="1" id="KW-0805">Transcription regulation</keyword>
<evidence type="ECO:0000256" key="2">
    <source>
        <dbReference type="ARBA" id="ARBA00023125"/>
    </source>
</evidence>
<evidence type="ECO:0000259" key="5">
    <source>
        <dbReference type="PROSITE" id="PS50977"/>
    </source>
</evidence>
<dbReference type="InterPro" id="IPR001647">
    <property type="entry name" value="HTH_TetR"/>
</dbReference>
<dbReference type="PANTHER" id="PTHR47506:SF6">
    <property type="entry name" value="HTH-TYPE TRANSCRIPTIONAL REPRESSOR NEMR"/>
    <property type="match status" value="1"/>
</dbReference>
<evidence type="ECO:0000256" key="3">
    <source>
        <dbReference type="ARBA" id="ARBA00023163"/>
    </source>
</evidence>
<keyword evidence="7" id="KW-1185">Reference proteome</keyword>
<feature type="domain" description="HTH tetR-type" evidence="5">
    <location>
        <begin position="22"/>
        <end position="82"/>
    </location>
</feature>
<reference evidence="7" key="1">
    <citation type="journal article" date="2019" name="Int. J. Syst. Evol. Microbiol.">
        <title>The Global Catalogue of Microorganisms (GCM) 10K type strain sequencing project: providing services to taxonomists for standard genome sequencing and annotation.</title>
        <authorList>
            <consortium name="The Broad Institute Genomics Platform"/>
            <consortium name="The Broad Institute Genome Sequencing Center for Infectious Disease"/>
            <person name="Wu L."/>
            <person name="Ma J."/>
        </authorList>
    </citation>
    <scope>NUCLEOTIDE SEQUENCE [LARGE SCALE GENOMIC DNA]</scope>
    <source>
        <strain evidence="7">NBRC 100033</strain>
    </source>
</reference>
<evidence type="ECO:0000313" key="6">
    <source>
        <dbReference type="EMBL" id="GLR65288.1"/>
    </source>
</evidence>
<name>A0ABQ6A120_9GAMM</name>